<dbReference type="VEuPathDB" id="FungiDB:YALI1_C13928g"/>
<dbReference type="RefSeq" id="XP_068138376.1">
    <property type="nucleotide sequence ID" value="XM_068282275.1"/>
</dbReference>
<feature type="compositionally biased region" description="Polar residues" evidence="1">
    <location>
        <begin position="1"/>
        <end position="15"/>
    </location>
</feature>
<dbReference type="AlphaFoldDB" id="A0A1D8NAG0"/>
<sequence length="158" mass="17556">MSQGGWTCSKKQTSPVGGRKRRARQRKTGGVSRRSPVDSCSRACAARTPALLAHFLASGMASRSKWMMRTSGRHVRARYGRWPRIGRKAPAHLQWYEYKYESGQSGEFGGGMLSTPGNGHVRRCSWTLLILARTLLVTEATSNAALDIAMYNTVVLRR</sequence>
<reference evidence="2 3" key="1">
    <citation type="journal article" date="2016" name="PLoS ONE">
        <title>Sequence Assembly of Yarrowia lipolytica Strain W29/CLIB89 Shows Transposable Element Diversity.</title>
        <authorList>
            <person name="Magnan C."/>
            <person name="Yu J."/>
            <person name="Chang I."/>
            <person name="Jahn E."/>
            <person name="Kanomata Y."/>
            <person name="Wu J."/>
            <person name="Zeller M."/>
            <person name="Oakes M."/>
            <person name="Baldi P."/>
            <person name="Sandmeyer S."/>
        </authorList>
    </citation>
    <scope>NUCLEOTIDE SEQUENCE [LARGE SCALE GENOMIC DNA]</scope>
    <source>
        <strain evidence="3">CLIB89(W29)</strain>
    </source>
</reference>
<accession>A0A1D8NAG0</accession>
<feature type="region of interest" description="Disordered" evidence="1">
    <location>
        <begin position="1"/>
        <end position="37"/>
    </location>
</feature>
<dbReference type="GeneID" id="94582913"/>
<proteinExistence type="predicted"/>
<gene>
    <name evidence="2" type="ORF">YALI1_C13928g</name>
</gene>
<dbReference type="EMBL" id="CP017555">
    <property type="protein sequence ID" value="AOW02614.1"/>
    <property type="molecule type" value="Genomic_DNA"/>
</dbReference>
<protein>
    <submittedName>
        <fullName evidence="2">Uncharacterized protein</fullName>
    </submittedName>
</protein>
<evidence type="ECO:0000313" key="2">
    <source>
        <dbReference type="EMBL" id="AOW02614.1"/>
    </source>
</evidence>
<feature type="compositionally biased region" description="Basic residues" evidence="1">
    <location>
        <begin position="18"/>
        <end position="27"/>
    </location>
</feature>
<evidence type="ECO:0000256" key="1">
    <source>
        <dbReference type="SAM" id="MobiDB-lite"/>
    </source>
</evidence>
<dbReference type="Proteomes" id="UP000182444">
    <property type="component" value="Chromosome 1C"/>
</dbReference>
<name>A0A1D8NAG0_YARLL</name>
<organism evidence="2 3">
    <name type="scientific">Yarrowia lipolytica</name>
    <name type="common">Candida lipolytica</name>
    <dbReference type="NCBI Taxonomy" id="4952"/>
    <lineage>
        <taxon>Eukaryota</taxon>
        <taxon>Fungi</taxon>
        <taxon>Dikarya</taxon>
        <taxon>Ascomycota</taxon>
        <taxon>Saccharomycotina</taxon>
        <taxon>Dipodascomycetes</taxon>
        <taxon>Dipodascales</taxon>
        <taxon>Dipodascales incertae sedis</taxon>
        <taxon>Yarrowia</taxon>
    </lineage>
</organism>
<evidence type="ECO:0000313" key="3">
    <source>
        <dbReference type="Proteomes" id="UP000182444"/>
    </source>
</evidence>